<keyword evidence="1" id="KW-1133">Transmembrane helix</keyword>
<dbReference type="PROSITE" id="PS50995">
    <property type="entry name" value="HTH_MARR_2"/>
    <property type="match status" value="1"/>
</dbReference>
<protein>
    <recommendedName>
        <fullName evidence="2">HTH marR-type domain-containing protein</fullName>
    </recommendedName>
</protein>
<reference evidence="3 4" key="1">
    <citation type="journal article" date="2009" name="Proc. Natl. Acad. Sci. U.S.A.">
        <title>Biogeography of the Sulfolobus islandicus pan-genome.</title>
        <authorList>
            <person name="Reno M.L."/>
            <person name="Held N.L."/>
            <person name="Fields C.J."/>
            <person name="Burke P.V."/>
            <person name="Whitaker R.J."/>
        </authorList>
    </citation>
    <scope>NUCLEOTIDE SEQUENCE [LARGE SCALE GENOMIC DNA]</scope>
    <source>
        <strain evidence="4">Y.G.57.14 / Yellowstone #1</strain>
    </source>
</reference>
<proteinExistence type="predicted"/>
<dbReference type="Pfam" id="PF12802">
    <property type="entry name" value="MarR_2"/>
    <property type="match status" value="1"/>
</dbReference>
<feature type="transmembrane region" description="Helical" evidence="1">
    <location>
        <begin position="20"/>
        <end position="37"/>
    </location>
</feature>
<organism evidence="3 4">
    <name type="scientific">Saccharolobus islandicus (strain Y.G.57.14 / Yellowstone #1)</name>
    <name type="common">Sulfolobus islandicus</name>
    <dbReference type="NCBI Taxonomy" id="439386"/>
    <lineage>
        <taxon>Archaea</taxon>
        <taxon>Thermoproteota</taxon>
        <taxon>Thermoprotei</taxon>
        <taxon>Sulfolobales</taxon>
        <taxon>Sulfolobaceae</taxon>
        <taxon>Saccharolobus</taxon>
    </lineage>
</organism>
<dbReference type="InterPro" id="IPR036388">
    <property type="entry name" value="WH-like_DNA-bd_sf"/>
</dbReference>
<dbReference type="Gene3D" id="1.10.10.10">
    <property type="entry name" value="Winged helix-like DNA-binding domain superfamily/Winged helix DNA-binding domain"/>
    <property type="match status" value="1"/>
</dbReference>
<dbReference type="AlphaFoldDB" id="C3N6S6"/>
<sequence>MHFVEAVRELMKSYMEDKVRYLIFIAVTASLLIRLGLKMEYLTEMQQRVLLALYDNDKVTLRKLIELTKSSTAPVNNAVKSLKEWGLVEEIEETGGFPKRRYIKLTEKGKRVVEKLKELYSLIEASS</sequence>
<dbReference type="EMBL" id="CP001403">
    <property type="protein sequence ID" value="ACP45920.1"/>
    <property type="molecule type" value="Genomic_DNA"/>
</dbReference>
<evidence type="ECO:0000259" key="2">
    <source>
        <dbReference type="PROSITE" id="PS50995"/>
    </source>
</evidence>
<feature type="domain" description="HTH marR-type" evidence="2">
    <location>
        <begin position="16"/>
        <end position="127"/>
    </location>
</feature>
<accession>C3N6S6</accession>
<dbReference type="SUPFAM" id="SSF46785">
    <property type="entry name" value="Winged helix' DNA-binding domain"/>
    <property type="match status" value="1"/>
</dbReference>
<keyword evidence="1" id="KW-0812">Transmembrane</keyword>
<dbReference type="InterPro" id="IPR000835">
    <property type="entry name" value="HTH_MarR-typ"/>
</dbReference>
<evidence type="ECO:0000256" key="1">
    <source>
        <dbReference type="SAM" id="Phobius"/>
    </source>
</evidence>
<name>C3N6S6_SACI7</name>
<keyword evidence="1" id="KW-0472">Membrane</keyword>
<dbReference type="KEGG" id="siy:YG5714_1659"/>
<dbReference type="GO" id="GO:0003700">
    <property type="term" value="F:DNA-binding transcription factor activity"/>
    <property type="evidence" value="ECO:0007669"/>
    <property type="project" value="InterPro"/>
</dbReference>
<evidence type="ECO:0000313" key="4">
    <source>
        <dbReference type="Proteomes" id="UP000002308"/>
    </source>
</evidence>
<dbReference type="HOGENOM" id="CLU_161133_0_0_2"/>
<evidence type="ECO:0000313" key="3">
    <source>
        <dbReference type="EMBL" id="ACP45920.1"/>
    </source>
</evidence>
<gene>
    <name evidence="3" type="ordered locus">YG5714_1659</name>
</gene>
<dbReference type="InterPro" id="IPR036390">
    <property type="entry name" value="WH_DNA-bd_sf"/>
</dbReference>
<dbReference type="Proteomes" id="UP000002308">
    <property type="component" value="Chromosome"/>
</dbReference>